<dbReference type="SUPFAM" id="SSF63867">
    <property type="entry name" value="MoeA C-terminal domain-like"/>
    <property type="match status" value="1"/>
</dbReference>
<evidence type="ECO:0000259" key="12">
    <source>
        <dbReference type="SMART" id="SM00852"/>
    </source>
</evidence>
<dbReference type="SMART" id="SM00852">
    <property type="entry name" value="MoCF_biosynth"/>
    <property type="match status" value="1"/>
</dbReference>
<dbReference type="Pfam" id="PF03453">
    <property type="entry name" value="MoeA_N"/>
    <property type="match status" value="1"/>
</dbReference>
<dbReference type="FunFam" id="3.40.980.10:FF:000004">
    <property type="entry name" value="Molybdopterin molybdenumtransferase"/>
    <property type="match status" value="1"/>
</dbReference>
<keyword evidence="7 11" id="KW-0479">Metal-binding</keyword>
<dbReference type="InterPro" id="IPR001453">
    <property type="entry name" value="MoaB/Mog_dom"/>
</dbReference>
<dbReference type="SUPFAM" id="SSF63882">
    <property type="entry name" value="MoeA N-terminal region -like"/>
    <property type="match status" value="1"/>
</dbReference>
<evidence type="ECO:0000256" key="9">
    <source>
        <dbReference type="ARBA" id="ARBA00023150"/>
    </source>
</evidence>
<dbReference type="GO" id="GO:0061599">
    <property type="term" value="F:molybdopterin molybdotransferase activity"/>
    <property type="evidence" value="ECO:0007669"/>
    <property type="project" value="UniProtKB-UniRule"/>
</dbReference>
<dbReference type="UniPathway" id="UPA00344"/>
<protein>
    <recommendedName>
        <fullName evidence="11">Molybdopterin molybdenumtransferase</fullName>
        <ecNumber evidence="11">2.10.1.1</ecNumber>
    </recommendedName>
</protein>
<evidence type="ECO:0000256" key="2">
    <source>
        <dbReference type="ARBA" id="ARBA00002901"/>
    </source>
</evidence>
<evidence type="ECO:0000256" key="7">
    <source>
        <dbReference type="ARBA" id="ARBA00022723"/>
    </source>
</evidence>
<evidence type="ECO:0000256" key="5">
    <source>
        <dbReference type="ARBA" id="ARBA00022505"/>
    </source>
</evidence>
<dbReference type="RefSeq" id="WP_148070116.1">
    <property type="nucleotide sequence ID" value="NZ_VRZA01000009.1"/>
</dbReference>
<evidence type="ECO:0000256" key="11">
    <source>
        <dbReference type="RuleBase" id="RU365090"/>
    </source>
</evidence>
<evidence type="ECO:0000256" key="3">
    <source>
        <dbReference type="ARBA" id="ARBA00005046"/>
    </source>
</evidence>
<dbReference type="InterPro" id="IPR036425">
    <property type="entry name" value="MoaB/Mog-like_dom_sf"/>
</dbReference>
<comment type="caution">
    <text evidence="13">The sequence shown here is derived from an EMBL/GenBank/DDBJ whole genome shotgun (WGS) entry which is preliminary data.</text>
</comment>
<dbReference type="CDD" id="cd00887">
    <property type="entry name" value="MoeA"/>
    <property type="match status" value="1"/>
</dbReference>
<dbReference type="Gene3D" id="2.170.190.11">
    <property type="entry name" value="Molybdopterin biosynthesis moea protein, domain 3"/>
    <property type="match status" value="1"/>
</dbReference>
<accession>A0A5C8ZQU1</accession>
<comment type="similarity">
    <text evidence="4 11">Belongs to the MoeA family.</text>
</comment>
<keyword evidence="6 11" id="KW-0808">Transferase</keyword>
<dbReference type="Gene3D" id="3.90.105.10">
    <property type="entry name" value="Molybdopterin biosynthesis moea protein, domain 2"/>
    <property type="match status" value="1"/>
</dbReference>
<evidence type="ECO:0000313" key="14">
    <source>
        <dbReference type="Proteomes" id="UP000321039"/>
    </source>
</evidence>
<dbReference type="EMBL" id="VRZA01000009">
    <property type="protein sequence ID" value="TXS89867.1"/>
    <property type="molecule type" value="Genomic_DNA"/>
</dbReference>
<dbReference type="InterPro" id="IPR005111">
    <property type="entry name" value="MoeA_C_domain_IV"/>
</dbReference>
<dbReference type="PANTHER" id="PTHR10192">
    <property type="entry name" value="MOLYBDOPTERIN BIOSYNTHESIS PROTEIN"/>
    <property type="match status" value="1"/>
</dbReference>
<comment type="catalytic activity">
    <reaction evidence="10">
        <text>adenylyl-molybdopterin + molybdate = Mo-molybdopterin + AMP + H(+)</text>
        <dbReference type="Rhea" id="RHEA:35047"/>
        <dbReference type="ChEBI" id="CHEBI:15378"/>
        <dbReference type="ChEBI" id="CHEBI:36264"/>
        <dbReference type="ChEBI" id="CHEBI:62727"/>
        <dbReference type="ChEBI" id="CHEBI:71302"/>
        <dbReference type="ChEBI" id="CHEBI:456215"/>
        <dbReference type="EC" id="2.10.1.1"/>
    </reaction>
</comment>
<name>A0A5C8ZQU1_9GAMM</name>
<comment type="pathway">
    <text evidence="3 11">Cofactor biosynthesis; molybdopterin biosynthesis.</text>
</comment>
<dbReference type="EC" id="2.10.1.1" evidence="11"/>
<dbReference type="NCBIfam" id="TIGR00177">
    <property type="entry name" value="molyb_syn"/>
    <property type="match status" value="1"/>
</dbReference>
<reference evidence="13 14" key="1">
    <citation type="submission" date="2019-08" db="EMBL/GenBank/DDBJ databases">
        <title>Parahaliea maris sp. nov., isolated from the surface seawater.</title>
        <authorList>
            <person name="Liu Y."/>
        </authorList>
    </citation>
    <scope>NUCLEOTIDE SEQUENCE [LARGE SCALE GENOMIC DNA]</scope>
    <source>
        <strain evidence="13 14">HSLHS9</strain>
    </source>
</reference>
<evidence type="ECO:0000313" key="13">
    <source>
        <dbReference type="EMBL" id="TXS89867.1"/>
    </source>
</evidence>
<dbReference type="InterPro" id="IPR005110">
    <property type="entry name" value="MoeA_linker/N"/>
</dbReference>
<dbReference type="Pfam" id="PF00994">
    <property type="entry name" value="MoCF_biosynth"/>
    <property type="match status" value="1"/>
</dbReference>
<organism evidence="13 14">
    <name type="scientific">Parahaliea maris</name>
    <dbReference type="NCBI Taxonomy" id="2716870"/>
    <lineage>
        <taxon>Bacteria</taxon>
        <taxon>Pseudomonadati</taxon>
        <taxon>Pseudomonadota</taxon>
        <taxon>Gammaproteobacteria</taxon>
        <taxon>Cellvibrionales</taxon>
        <taxon>Halieaceae</taxon>
        <taxon>Parahaliea</taxon>
    </lineage>
</organism>
<comment type="cofactor">
    <cofactor evidence="1 11">
        <name>Mg(2+)</name>
        <dbReference type="ChEBI" id="CHEBI:18420"/>
    </cofactor>
</comment>
<evidence type="ECO:0000256" key="10">
    <source>
        <dbReference type="ARBA" id="ARBA00047317"/>
    </source>
</evidence>
<keyword evidence="9 11" id="KW-0501">Molybdenum cofactor biosynthesis</keyword>
<feature type="domain" description="MoaB/Mog" evidence="12">
    <location>
        <begin position="172"/>
        <end position="311"/>
    </location>
</feature>
<evidence type="ECO:0000256" key="6">
    <source>
        <dbReference type="ARBA" id="ARBA00022679"/>
    </source>
</evidence>
<evidence type="ECO:0000256" key="4">
    <source>
        <dbReference type="ARBA" id="ARBA00010763"/>
    </source>
</evidence>
<dbReference type="GO" id="GO:0005829">
    <property type="term" value="C:cytosol"/>
    <property type="evidence" value="ECO:0007669"/>
    <property type="project" value="TreeGrafter"/>
</dbReference>
<keyword evidence="5 11" id="KW-0500">Molybdenum</keyword>
<dbReference type="InterPro" id="IPR036135">
    <property type="entry name" value="MoeA_linker/N_sf"/>
</dbReference>
<dbReference type="Gene3D" id="3.40.980.10">
    <property type="entry name" value="MoaB/Mog-like domain"/>
    <property type="match status" value="1"/>
</dbReference>
<dbReference type="PANTHER" id="PTHR10192:SF5">
    <property type="entry name" value="GEPHYRIN"/>
    <property type="match status" value="1"/>
</dbReference>
<dbReference type="Proteomes" id="UP000321039">
    <property type="component" value="Unassembled WGS sequence"/>
</dbReference>
<sequence>MIPVDEALARMLAGVPSPPPRARRPLLDTLGAVLAETVTAAVDVPPEDNSAMDGYALRAADAGRPLPVSQRIPAGVSPTPLAAGTAARIFTGAPVPPGADAVVMQENCEERDGVVTISGDVRTGANIRPRGQDLACGATVLQAGHRLRPQDLGLLASIGVADVAIYRPLRVAVASTGDELVEPGSAAGLQPGQLYNSNRYLLAGLLQRLGMEVVDGGILPDNGPATAAALEDLASRADCVITSGGVSVGEEDHVKAQVERLGELSLWRLAIKPGKPLAYGHVCGTPFIGLPGNPTSSFVTFCLIARPWLLRAQGATDVAPLTMSARAGFSVSQAGGRQEYLRVTLERQDGEPVAVRYPNQSSGVLSSVCFSDALAVVPVGVTVAEGDTLDVILLESLS</sequence>
<dbReference type="Pfam" id="PF03454">
    <property type="entry name" value="MoeA_C"/>
    <property type="match status" value="1"/>
</dbReference>
<dbReference type="GO" id="GO:0046872">
    <property type="term" value="F:metal ion binding"/>
    <property type="evidence" value="ECO:0007669"/>
    <property type="project" value="UniProtKB-UniRule"/>
</dbReference>
<dbReference type="AlphaFoldDB" id="A0A5C8ZQU1"/>
<dbReference type="NCBIfam" id="NF045515">
    <property type="entry name" value="Glp_gephyrin"/>
    <property type="match status" value="1"/>
</dbReference>
<comment type="function">
    <text evidence="2 11">Catalyzes the insertion of molybdate into adenylated molybdopterin with the concomitant release of AMP.</text>
</comment>
<dbReference type="SUPFAM" id="SSF53218">
    <property type="entry name" value="Molybdenum cofactor biosynthesis proteins"/>
    <property type="match status" value="1"/>
</dbReference>
<dbReference type="InterPro" id="IPR036688">
    <property type="entry name" value="MoeA_C_domain_IV_sf"/>
</dbReference>
<proteinExistence type="inferred from homology"/>
<gene>
    <name evidence="13" type="ORF">FV139_19250</name>
</gene>
<evidence type="ECO:0000256" key="8">
    <source>
        <dbReference type="ARBA" id="ARBA00022842"/>
    </source>
</evidence>
<dbReference type="InterPro" id="IPR038987">
    <property type="entry name" value="MoeA-like"/>
</dbReference>
<dbReference type="Gene3D" id="2.40.340.10">
    <property type="entry name" value="MoeA, C-terminal, domain IV"/>
    <property type="match status" value="1"/>
</dbReference>
<dbReference type="GO" id="GO:0006777">
    <property type="term" value="P:Mo-molybdopterin cofactor biosynthetic process"/>
    <property type="evidence" value="ECO:0007669"/>
    <property type="project" value="UniProtKB-UniRule"/>
</dbReference>
<keyword evidence="14" id="KW-1185">Reference proteome</keyword>
<keyword evidence="8 11" id="KW-0460">Magnesium</keyword>
<evidence type="ECO:0000256" key="1">
    <source>
        <dbReference type="ARBA" id="ARBA00001946"/>
    </source>
</evidence>